<feature type="compositionally biased region" description="Basic and acidic residues" evidence="1">
    <location>
        <begin position="311"/>
        <end position="321"/>
    </location>
</feature>
<feature type="non-terminal residue" evidence="3">
    <location>
        <position position="343"/>
    </location>
</feature>
<feature type="compositionally biased region" description="Low complexity" evidence="1">
    <location>
        <begin position="22"/>
        <end position="43"/>
    </location>
</feature>
<keyword evidence="2" id="KW-0472">Membrane</keyword>
<evidence type="ECO:0008006" key="5">
    <source>
        <dbReference type="Google" id="ProtNLM"/>
    </source>
</evidence>
<proteinExistence type="predicted"/>
<gene>
    <name evidence="3" type="ORF">TeGR_g159</name>
</gene>
<evidence type="ECO:0000313" key="4">
    <source>
        <dbReference type="Proteomes" id="UP001165060"/>
    </source>
</evidence>
<reference evidence="3 4" key="1">
    <citation type="journal article" date="2023" name="Commun. Biol.">
        <title>Genome analysis of Parmales, the sister group of diatoms, reveals the evolutionary specialization of diatoms from phago-mixotrophs to photoautotrophs.</title>
        <authorList>
            <person name="Ban H."/>
            <person name="Sato S."/>
            <person name="Yoshikawa S."/>
            <person name="Yamada K."/>
            <person name="Nakamura Y."/>
            <person name="Ichinomiya M."/>
            <person name="Sato N."/>
            <person name="Blanc-Mathieu R."/>
            <person name="Endo H."/>
            <person name="Kuwata A."/>
            <person name="Ogata H."/>
        </authorList>
    </citation>
    <scope>NUCLEOTIDE SEQUENCE [LARGE SCALE GENOMIC DNA]</scope>
</reference>
<evidence type="ECO:0000256" key="2">
    <source>
        <dbReference type="SAM" id="Phobius"/>
    </source>
</evidence>
<feature type="compositionally biased region" description="Low complexity" evidence="1">
    <location>
        <begin position="322"/>
        <end position="333"/>
    </location>
</feature>
<sequence length="343" mass="35891">MSDADFVPLSPGPSPSPPPAAAPGSPRLPAAAPARPDRAAAPAAAPPGSTPGAAPGYAPGSTPPDLNPLHLWLLLKALLLSFYTHPLLALPLNLSLLLLPFSLRVLTPSPSSALLLSLASLLLLFLPLLPPLLRHLSGSPGQLQAAALLPRLALSCYLLSSSYAFAFLLALLPARDLPPLLQALPVPALLALPLLFPGGLVLSPKITLPPRLASYAVLHVTLLLTSVYERRLFRVLPLYLQLALLLPLRHAATEELLLECARSALARFAGELEEEGVDVSLVMLRWLVERVGGEAGQAEPTPEEFGAMLDGRGRGAERRAQAEPAQAAPAARVPEPPPPAAAA</sequence>
<dbReference type="Proteomes" id="UP001165060">
    <property type="component" value="Unassembled WGS sequence"/>
</dbReference>
<feature type="compositionally biased region" description="Low complexity" evidence="1">
    <location>
        <begin position="50"/>
        <end position="60"/>
    </location>
</feature>
<organism evidence="3 4">
    <name type="scientific">Tetraparma gracilis</name>
    <dbReference type="NCBI Taxonomy" id="2962635"/>
    <lineage>
        <taxon>Eukaryota</taxon>
        <taxon>Sar</taxon>
        <taxon>Stramenopiles</taxon>
        <taxon>Ochrophyta</taxon>
        <taxon>Bolidophyceae</taxon>
        <taxon>Parmales</taxon>
        <taxon>Triparmaceae</taxon>
        <taxon>Tetraparma</taxon>
    </lineage>
</organism>
<keyword evidence="4" id="KW-1185">Reference proteome</keyword>
<feature type="transmembrane region" description="Helical" evidence="2">
    <location>
        <begin position="184"/>
        <end position="206"/>
    </location>
</feature>
<evidence type="ECO:0000313" key="3">
    <source>
        <dbReference type="EMBL" id="GMI22705.1"/>
    </source>
</evidence>
<feature type="transmembrane region" description="Helical" evidence="2">
    <location>
        <begin position="71"/>
        <end position="101"/>
    </location>
</feature>
<evidence type="ECO:0000256" key="1">
    <source>
        <dbReference type="SAM" id="MobiDB-lite"/>
    </source>
</evidence>
<feature type="region of interest" description="Disordered" evidence="1">
    <location>
        <begin position="295"/>
        <end position="343"/>
    </location>
</feature>
<name>A0ABQ6MAH3_9STRA</name>
<feature type="transmembrane region" description="Helical" evidence="2">
    <location>
        <begin position="152"/>
        <end position="172"/>
    </location>
</feature>
<dbReference type="EMBL" id="BRYB01000098">
    <property type="protein sequence ID" value="GMI22705.1"/>
    <property type="molecule type" value="Genomic_DNA"/>
</dbReference>
<comment type="caution">
    <text evidence="3">The sequence shown here is derived from an EMBL/GenBank/DDBJ whole genome shotgun (WGS) entry which is preliminary data.</text>
</comment>
<feature type="region of interest" description="Disordered" evidence="1">
    <location>
        <begin position="1"/>
        <end position="60"/>
    </location>
</feature>
<keyword evidence="2" id="KW-1133">Transmembrane helix</keyword>
<keyword evidence="2" id="KW-0812">Transmembrane</keyword>
<feature type="compositionally biased region" description="Pro residues" evidence="1">
    <location>
        <begin position="10"/>
        <end position="21"/>
    </location>
</feature>
<protein>
    <recommendedName>
        <fullName evidence="5">Transmembrane protein</fullName>
    </recommendedName>
</protein>
<feature type="compositionally biased region" description="Pro residues" evidence="1">
    <location>
        <begin position="334"/>
        <end position="343"/>
    </location>
</feature>
<feature type="transmembrane region" description="Helical" evidence="2">
    <location>
        <begin position="113"/>
        <end position="132"/>
    </location>
</feature>
<accession>A0ABQ6MAH3</accession>